<keyword evidence="1" id="KW-0119">Carbohydrate metabolism</keyword>
<dbReference type="Gene3D" id="3.40.50.1820">
    <property type="entry name" value="alpha/beta hydrolase"/>
    <property type="match status" value="1"/>
</dbReference>
<keyword evidence="1" id="KW-0378">Hydrolase</keyword>
<gene>
    <name evidence="1" type="ORF">Cop2CBH44_24310</name>
</gene>
<dbReference type="GO" id="GO:0045493">
    <property type="term" value="P:xylan catabolic process"/>
    <property type="evidence" value="ECO:0007669"/>
    <property type="project" value="UniProtKB-KW"/>
</dbReference>
<name>A0A7G1I0Z5_9BACT</name>
<organism evidence="1 2">
    <name type="scientific">Coprobacter secundus subsp. similis</name>
    <dbReference type="NCBI Taxonomy" id="2751153"/>
    <lineage>
        <taxon>Bacteria</taxon>
        <taxon>Pseudomonadati</taxon>
        <taxon>Bacteroidota</taxon>
        <taxon>Bacteroidia</taxon>
        <taxon>Bacteroidales</taxon>
        <taxon>Barnesiellaceae</taxon>
        <taxon>Coprobacter</taxon>
    </lineage>
</organism>
<dbReference type="GO" id="GO:0016747">
    <property type="term" value="F:acyltransferase activity, transferring groups other than amino-acyl groups"/>
    <property type="evidence" value="ECO:0007669"/>
    <property type="project" value="TreeGrafter"/>
</dbReference>
<accession>A0A7G1I0Z5</accession>
<dbReference type="PANTHER" id="PTHR48098:SF1">
    <property type="entry name" value="DIACYLGLYCEROL ACYLTRANSFERASE_MYCOLYLTRANSFERASE AG85A"/>
    <property type="match status" value="1"/>
</dbReference>
<keyword evidence="2" id="KW-1185">Reference proteome</keyword>
<dbReference type="InterPro" id="IPR050583">
    <property type="entry name" value="Mycobacterial_A85_antigen"/>
</dbReference>
<dbReference type="EMBL" id="AP023322">
    <property type="protein sequence ID" value="BCI64078.1"/>
    <property type="molecule type" value="Genomic_DNA"/>
</dbReference>
<dbReference type="KEGG" id="copr:Cop2CBH44_24310"/>
<proteinExistence type="predicted"/>
<dbReference type="InterPro" id="IPR029058">
    <property type="entry name" value="AB_hydrolase_fold"/>
</dbReference>
<dbReference type="AlphaFoldDB" id="A0A7G1I0Z5"/>
<dbReference type="SUPFAM" id="SSF53474">
    <property type="entry name" value="alpha/beta-Hydrolases"/>
    <property type="match status" value="1"/>
</dbReference>
<keyword evidence="1" id="KW-0326">Glycosidase</keyword>
<dbReference type="GO" id="GO:0016798">
    <property type="term" value="F:hydrolase activity, acting on glycosyl bonds"/>
    <property type="evidence" value="ECO:0007669"/>
    <property type="project" value="UniProtKB-KW"/>
</dbReference>
<dbReference type="PANTHER" id="PTHR48098">
    <property type="entry name" value="ENTEROCHELIN ESTERASE-RELATED"/>
    <property type="match status" value="1"/>
</dbReference>
<reference evidence="2" key="1">
    <citation type="submission" date="2020-07" db="EMBL/GenBank/DDBJ databases">
        <title>Complete genome sequencing of Coprobacter sp. strain 2CBH44.</title>
        <authorList>
            <person name="Sakamoto M."/>
            <person name="Murakami T."/>
            <person name="Mori H."/>
        </authorList>
    </citation>
    <scope>NUCLEOTIDE SEQUENCE [LARGE SCALE GENOMIC DNA]</scope>
    <source>
        <strain evidence="2">2CBH44</strain>
    </source>
</reference>
<dbReference type="Pfam" id="PF00756">
    <property type="entry name" value="Esterase"/>
    <property type="match status" value="1"/>
</dbReference>
<dbReference type="Proteomes" id="UP000594042">
    <property type="component" value="Chromosome"/>
</dbReference>
<evidence type="ECO:0000313" key="1">
    <source>
        <dbReference type="EMBL" id="BCI64078.1"/>
    </source>
</evidence>
<evidence type="ECO:0000313" key="2">
    <source>
        <dbReference type="Proteomes" id="UP000594042"/>
    </source>
</evidence>
<sequence length="266" mass="30917">MKSNILKEDVKYSIYLPKSYQTSEKSYPVLYLLHGLGDNHTSWSLLGQIQAIADRVIDSGKADEMIIVMPDAKQSWYINACKGKAQMEKMFFEEFIPHIETTYRAISQKEQRAIAGLSMGGYGSLLYALKHPDMFVACFPISAAVFSDEDILNFSEEDYTRRFKDIIGGGNTKESRLTPTWRENDIYTILKNYPKADKKKVKYYIACGDDDFLYRNNLQLALAMYDTHIPTIFRLRNGQHHWPFWRREIKEILHTASSHFHRGEDF</sequence>
<protein>
    <submittedName>
        <fullName evidence="1">Endo-1,4-beta-xylanase</fullName>
    </submittedName>
</protein>
<dbReference type="InterPro" id="IPR000801">
    <property type="entry name" value="Esterase-like"/>
</dbReference>
<keyword evidence="1" id="KW-0624">Polysaccharide degradation</keyword>
<keyword evidence="1" id="KW-0858">Xylan degradation</keyword>